<feature type="compositionally biased region" description="Acidic residues" evidence="1">
    <location>
        <begin position="87"/>
        <end position="108"/>
    </location>
</feature>
<evidence type="ECO:0008006" key="5">
    <source>
        <dbReference type="Google" id="ProtNLM"/>
    </source>
</evidence>
<dbReference type="PROSITE" id="PS51257">
    <property type="entry name" value="PROKAR_LIPOPROTEIN"/>
    <property type="match status" value="1"/>
</dbReference>
<feature type="compositionally biased region" description="Acidic residues" evidence="1">
    <location>
        <begin position="53"/>
        <end position="80"/>
    </location>
</feature>
<proteinExistence type="predicted"/>
<reference evidence="3 4" key="1">
    <citation type="submission" date="2019-08" db="EMBL/GenBank/DDBJ databases">
        <title>Bacillus genomes from the desert of Cuatro Cienegas, Coahuila.</title>
        <authorList>
            <person name="Olmedo-Alvarez G."/>
        </authorList>
    </citation>
    <scope>NUCLEOTIDE SEQUENCE [LARGE SCALE GENOMIC DNA]</scope>
    <source>
        <strain evidence="3 4">CH40_1T</strain>
    </source>
</reference>
<feature type="signal peptide" evidence="2">
    <location>
        <begin position="1"/>
        <end position="20"/>
    </location>
</feature>
<protein>
    <recommendedName>
        <fullName evidence="5">DNA primase</fullName>
    </recommendedName>
</protein>
<evidence type="ECO:0000256" key="1">
    <source>
        <dbReference type="SAM" id="MobiDB-lite"/>
    </source>
</evidence>
<comment type="caution">
    <text evidence="3">The sequence shown here is derived from an EMBL/GenBank/DDBJ whole genome shotgun (WGS) entry which is preliminary data.</text>
</comment>
<accession>A0A5D4KD18</accession>
<organism evidence="3 4">
    <name type="scientific">Rossellomorea vietnamensis</name>
    <dbReference type="NCBI Taxonomy" id="218284"/>
    <lineage>
        <taxon>Bacteria</taxon>
        <taxon>Bacillati</taxon>
        <taxon>Bacillota</taxon>
        <taxon>Bacilli</taxon>
        <taxon>Bacillales</taxon>
        <taxon>Bacillaceae</taxon>
        <taxon>Rossellomorea</taxon>
    </lineage>
</organism>
<evidence type="ECO:0000313" key="3">
    <source>
        <dbReference type="EMBL" id="TYR75261.1"/>
    </source>
</evidence>
<feature type="compositionally biased region" description="Acidic residues" evidence="1">
    <location>
        <begin position="28"/>
        <end position="43"/>
    </location>
</feature>
<gene>
    <name evidence="3" type="ORF">FZC79_10885</name>
</gene>
<keyword evidence="2" id="KW-0732">Signal</keyword>
<dbReference type="EMBL" id="VTEH01000007">
    <property type="protein sequence ID" value="TYR75261.1"/>
    <property type="molecule type" value="Genomic_DNA"/>
</dbReference>
<feature type="region of interest" description="Disordered" evidence="1">
    <location>
        <begin position="21"/>
        <end position="108"/>
    </location>
</feature>
<name>A0A5D4KD18_9BACI</name>
<evidence type="ECO:0000313" key="4">
    <source>
        <dbReference type="Proteomes" id="UP000323317"/>
    </source>
</evidence>
<feature type="chain" id="PRO_5039064517" description="DNA primase" evidence="2">
    <location>
        <begin position="21"/>
        <end position="108"/>
    </location>
</feature>
<evidence type="ECO:0000256" key="2">
    <source>
        <dbReference type="SAM" id="SignalP"/>
    </source>
</evidence>
<sequence length="108" mass="11480">MNKKLLAILGGSALSAMLLAGCNADQEPPPEDNEAPVEEEVPGDNDGMNEGGENGDMDMDMDEENGNISEDDNGDIDDNENGGMGDENGEGPVDEMEDEMTDEENNNE</sequence>
<dbReference type="AlphaFoldDB" id="A0A5D4KD18"/>
<dbReference type="Proteomes" id="UP000323317">
    <property type="component" value="Unassembled WGS sequence"/>
</dbReference>
<dbReference type="RefSeq" id="WP_148946848.1">
    <property type="nucleotide sequence ID" value="NZ_VTEH01000007.1"/>
</dbReference>